<evidence type="ECO:0000256" key="3">
    <source>
        <dbReference type="ARBA" id="ARBA00023155"/>
    </source>
</evidence>
<gene>
    <name evidence="9" type="ORF">CU098_012162</name>
</gene>
<dbReference type="PANTHER" id="PTHR24324">
    <property type="entry name" value="HOMEOBOX PROTEIN HHEX"/>
    <property type="match status" value="1"/>
</dbReference>
<evidence type="ECO:0000256" key="7">
    <source>
        <dbReference type="SAM" id="MobiDB-lite"/>
    </source>
</evidence>
<dbReference type="InterPro" id="IPR017970">
    <property type="entry name" value="Homeobox_CS"/>
</dbReference>
<feature type="region of interest" description="Disordered" evidence="7">
    <location>
        <begin position="192"/>
        <end position="242"/>
    </location>
</feature>
<evidence type="ECO:0000256" key="2">
    <source>
        <dbReference type="ARBA" id="ARBA00023125"/>
    </source>
</evidence>
<dbReference type="GO" id="GO:0030154">
    <property type="term" value="P:cell differentiation"/>
    <property type="evidence" value="ECO:0007669"/>
    <property type="project" value="TreeGrafter"/>
</dbReference>
<evidence type="ECO:0000259" key="8">
    <source>
        <dbReference type="PROSITE" id="PS50071"/>
    </source>
</evidence>
<dbReference type="EMBL" id="PJQM01001146">
    <property type="protein sequence ID" value="RCI03101.1"/>
    <property type="molecule type" value="Genomic_DNA"/>
</dbReference>
<dbReference type="CDD" id="cd00086">
    <property type="entry name" value="homeodomain"/>
    <property type="match status" value="1"/>
</dbReference>
<organism evidence="9 10">
    <name type="scientific">Rhizopus stolonifer</name>
    <name type="common">Rhizopus nigricans</name>
    <dbReference type="NCBI Taxonomy" id="4846"/>
    <lineage>
        <taxon>Eukaryota</taxon>
        <taxon>Fungi</taxon>
        <taxon>Fungi incertae sedis</taxon>
        <taxon>Mucoromycota</taxon>
        <taxon>Mucoromycotina</taxon>
        <taxon>Mucoromycetes</taxon>
        <taxon>Mucorales</taxon>
        <taxon>Mucorineae</taxon>
        <taxon>Rhizopodaceae</taxon>
        <taxon>Rhizopus</taxon>
    </lineage>
</organism>
<sequence>MSDLYITAPTNNTMYYDTEKFTSDKLSAMMPPPPPFVLPPFPMDDDLSKPRKRTRTTPEQLAILEKSFSHNPSPNSRIREQLSFQLGMPERSIQIWFQNRRAKVKNQAKRTMQAQDKTLYMQQQYAANAAAAACQSTTEGQQDNLYNYYYCYYFNQIQQQHQLTKASHIPSPLSITATDMSNNMWLNSASTSSSSIPDLSLSASTSSSSSICENRSNYRKHPSIASERIRAHSVGPYPHRRNKLMQPERHSSLGPPSSYNPTSTLNYLSNGPFYSPAIMEETTTITTEGNEPHILTAQTLQIGIWKRVCDLICQVDLSTHKLIWCIGDGNQQQNFRMDISLDLLQFVRIQEGRVEFYISLPEQVQFYMTDAKGEWIQCHDFTQDQQGSSENLHVLEGFNLRSEWMNVLLQAPELESLLIEENTNDLLLLQGLHLPQ</sequence>
<dbReference type="InterPro" id="IPR051000">
    <property type="entry name" value="Homeobox_DNA-bind_prot"/>
</dbReference>
<dbReference type="AlphaFoldDB" id="A0A367KLS3"/>
<dbReference type="PROSITE" id="PS50071">
    <property type="entry name" value="HOMEOBOX_2"/>
    <property type="match status" value="1"/>
</dbReference>
<dbReference type="GO" id="GO:0000978">
    <property type="term" value="F:RNA polymerase II cis-regulatory region sequence-specific DNA binding"/>
    <property type="evidence" value="ECO:0007669"/>
    <property type="project" value="TreeGrafter"/>
</dbReference>
<evidence type="ECO:0000256" key="6">
    <source>
        <dbReference type="RuleBase" id="RU000682"/>
    </source>
</evidence>
<proteinExistence type="predicted"/>
<dbReference type="Proteomes" id="UP000253551">
    <property type="component" value="Unassembled WGS sequence"/>
</dbReference>
<keyword evidence="10" id="KW-1185">Reference proteome</keyword>
<keyword evidence="3 5" id="KW-0371">Homeobox</keyword>
<accession>A0A367KLS3</accession>
<evidence type="ECO:0000256" key="4">
    <source>
        <dbReference type="ARBA" id="ARBA00023242"/>
    </source>
</evidence>
<comment type="caution">
    <text evidence="9">The sequence shown here is derived from an EMBL/GenBank/DDBJ whole genome shotgun (WGS) entry which is preliminary data.</text>
</comment>
<reference evidence="9 10" key="1">
    <citation type="journal article" date="2018" name="G3 (Bethesda)">
        <title>Phylogenetic and Phylogenomic Definition of Rhizopus Species.</title>
        <authorList>
            <person name="Gryganskyi A.P."/>
            <person name="Golan J."/>
            <person name="Dolatabadi S."/>
            <person name="Mondo S."/>
            <person name="Robb S."/>
            <person name="Idnurm A."/>
            <person name="Muszewska A."/>
            <person name="Steczkiewicz K."/>
            <person name="Masonjones S."/>
            <person name="Liao H.L."/>
            <person name="Gajdeczka M.T."/>
            <person name="Anike F."/>
            <person name="Vuek A."/>
            <person name="Anishchenko I.M."/>
            <person name="Voigt K."/>
            <person name="de Hoog G.S."/>
            <person name="Smith M.E."/>
            <person name="Heitman J."/>
            <person name="Vilgalys R."/>
            <person name="Stajich J.E."/>
        </authorList>
    </citation>
    <scope>NUCLEOTIDE SEQUENCE [LARGE SCALE GENOMIC DNA]</scope>
    <source>
        <strain evidence="9 10">LSU 92-RS-03</strain>
    </source>
</reference>
<keyword evidence="2 5" id="KW-0238">DNA-binding</keyword>
<dbReference type="PROSITE" id="PS00027">
    <property type="entry name" value="HOMEOBOX_1"/>
    <property type="match status" value="1"/>
</dbReference>
<feature type="domain" description="Homeobox" evidence="8">
    <location>
        <begin position="47"/>
        <end position="107"/>
    </location>
</feature>
<dbReference type="GO" id="GO:0005634">
    <property type="term" value="C:nucleus"/>
    <property type="evidence" value="ECO:0007669"/>
    <property type="project" value="UniProtKB-SubCell"/>
</dbReference>
<evidence type="ECO:0000256" key="5">
    <source>
        <dbReference type="PROSITE-ProRule" id="PRU00108"/>
    </source>
</evidence>
<dbReference type="InterPro" id="IPR009057">
    <property type="entry name" value="Homeodomain-like_sf"/>
</dbReference>
<protein>
    <recommendedName>
        <fullName evidence="8">Homeobox domain-containing protein</fullName>
    </recommendedName>
</protein>
<feature type="compositionally biased region" description="Low complexity" evidence="7">
    <location>
        <begin position="192"/>
        <end position="211"/>
    </location>
</feature>
<dbReference type="PANTHER" id="PTHR24324:SF5">
    <property type="entry name" value="HEMATOPOIETICALLY-EXPRESSED HOMEOBOX PROTEIN HHEX"/>
    <property type="match status" value="1"/>
</dbReference>
<dbReference type="SUPFAM" id="SSF46689">
    <property type="entry name" value="Homeodomain-like"/>
    <property type="match status" value="1"/>
</dbReference>
<keyword evidence="4 5" id="KW-0539">Nucleus</keyword>
<dbReference type="STRING" id="4846.A0A367KLS3"/>
<evidence type="ECO:0000313" key="9">
    <source>
        <dbReference type="EMBL" id="RCI03101.1"/>
    </source>
</evidence>
<evidence type="ECO:0000256" key="1">
    <source>
        <dbReference type="ARBA" id="ARBA00004123"/>
    </source>
</evidence>
<dbReference type="OrthoDB" id="6159439at2759"/>
<comment type="subcellular location">
    <subcellularLocation>
        <location evidence="1 5 6">Nucleus</location>
    </subcellularLocation>
</comment>
<dbReference type="GO" id="GO:0000981">
    <property type="term" value="F:DNA-binding transcription factor activity, RNA polymerase II-specific"/>
    <property type="evidence" value="ECO:0007669"/>
    <property type="project" value="InterPro"/>
</dbReference>
<dbReference type="Gene3D" id="1.10.10.60">
    <property type="entry name" value="Homeodomain-like"/>
    <property type="match status" value="1"/>
</dbReference>
<name>A0A367KLS3_RHIST</name>
<feature type="DNA-binding region" description="Homeobox" evidence="5">
    <location>
        <begin position="49"/>
        <end position="108"/>
    </location>
</feature>
<dbReference type="SMART" id="SM00389">
    <property type="entry name" value="HOX"/>
    <property type="match status" value="1"/>
</dbReference>
<dbReference type="InterPro" id="IPR001356">
    <property type="entry name" value="HD"/>
</dbReference>
<evidence type="ECO:0000313" key="10">
    <source>
        <dbReference type="Proteomes" id="UP000253551"/>
    </source>
</evidence>
<dbReference type="Pfam" id="PF00046">
    <property type="entry name" value="Homeodomain"/>
    <property type="match status" value="1"/>
</dbReference>